<keyword evidence="11 14" id="KW-0275">Fatty acid biosynthesis</keyword>
<evidence type="ECO:0000256" key="12">
    <source>
        <dbReference type="ARBA" id="ARBA00023239"/>
    </source>
</evidence>
<dbReference type="Pfam" id="PF04387">
    <property type="entry name" value="PTPLA"/>
    <property type="match status" value="1"/>
</dbReference>
<dbReference type="OrthoDB" id="46988at2759"/>
<name>A0A0H5C2T0_CYBJN</name>
<keyword evidence="9 14" id="KW-0443">Lipid metabolism</keyword>
<protein>
    <recommendedName>
        <fullName evidence="4 14">Very-long-chain (3R)-3-hydroxyacyl-CoA dehydratase</fullName>
        <ecNumber evidence="4 14">4.2.1.134</ecNumber>
    </recommendedName>
</protein>
<dbReference type="GO" id="GO:0042761">
    <property type="term" value="P:very long-chain fatty acid biosynthetic process"/>
    <property type="evidence" value="ECO:0007669"/>
    <property type="project" value="TreeGrafter"/>
</dbReference>
<dbReference type="STRING" id="983966.A0A0H5C2T0"/>
<keyword evidence="8 14" id="KW-1133">Transmembrane helix</keyword>
<reference evidence="15" key="1">
    <citation type="submission" date="2014-12" db="EMBL/GenBank/DDBJ databases">
        <authorList>
            <person name="Jaenicke S."/>
        </authorList>
    </citation>
    <scope>NUCLEOTIDE SEQUENCE [LARGE SCALE GENOMIC DNA]</scope>
    <source>
        <strain evidence="15">CBS1600</strain>
    </source>
</reference>
<dbReference type="UniPathway" id="UPA00094"/>
<evidence type="ECO:0000256" key="8">
    <source>
        <dbReference type="ARBA" id="ARBA00022989"/>
    </source>
</evidence>
<evidence type="ECO:0000256" key="13">
    <source>
        <dbReference type="ARBA" id="ARBA00036671"/>
    </source>
</evidence>
<dbReference type="Proteomes" id="UP000094389">
    <property type="component" value="Unassembled WGS sequence"/>
</dbReference>
<evidence type="ECO:0000256" key="6">
    <source>
        <dbReference type="ARBA" id="ARBA00022692"/>
    </source>
</evidence>
<evidence type="ECO:0000256" key="11">
    <source>
        <dbReference type="ARBA" id="ARBA00023160"/>
    </source>
</evidence>
<evidence type="ECO:0000256" key="1">
    <source>
        <dbReference type="ARBA" id="ARBA00004141"/>
    </source>
</evidence>
<comment type="subcellular location">
    <subcellularLocation>
        <location evidence="14">Endoplasmic reticulum membrane</location>
        <topology evidence="14">Multi-pass membrane protein</topology>
    </subcellularLocation>
    <subcellularLocation>
        <location evidence="1">Membrane</location>
        <topology evidence="1">Multi-pass membrane protein</topology>
    </subcellularLocation>
</comment>
<evidence type="ECO:0000256" key="10">
    <source>
        <dbReference type="ARBA" id="ARBA00023136"/>
    </source>
</evidence>
<gene>
    <name evidence="15" type="primary">TPL1</name>
    <name evidence="15" type="ORF">BN1211_2552</name>
    <name evidence="16" type="ORF">CYBJADRAFT_128944</name>
</gene>
<comment type="function">
    <text evidence="14">Catalyzes the third of the four reactions of the long-chain fatty acids elongation cycle. This endoplasmic reticulum-bound enzymatic process, allows the addition of two carbons to the chain of long- and very long-chain fatty acids/VLCFAs per cycle. This enzyme catalyzes the dehydration of the 3-hydroxyacyl-CoA intermediate into trans-2,3-enoyl-CoA, within each cycle of fatty acid elongation. Thereby, it participates to the production of VLCFAs of different chain lengths that are involved in multiple biological processes as precursors of membrane lipids and lipid mediators.</text>
</comment>
<keyword evidence="6 14" id="KW-0812">Transmembrane</keyword>
<evidence type="ECO:0000256" key="14">
    <source>
        <dbReference type="RuleBase" id="RU363109"/>
    </source>
</evidence>
<accession>A0A0H5C2T0</accession>
<comment type="catalytic activity">
    <reaction evidence="13 14">
        <text>a very-long-chain (3R)-3-hydroxyacyl-CoA = a very-long-chain (2E)-enoyl-CoA + H2O</text>
        <dbReference type="Rhea" id="RHEA:45812"/>
        <dbReference type="ChEBI" id="CHEBI:15377"/>
        <dbReference type="ChEBI" id="CHEBI:83728"/>
        <dbReference type="ChEBI" id="CHEBI:85440"/>
        <dbReference type="EC" id="4.2.1.134"/>
    </reaction>
</comment>
<feature type="transmembrane region" description="Helical" evidence="14">
    <location>
        <begin position="151"/>
        <end position="170"/>
    </location>
</feature>
<evidence type="ECO:0000313" key="18">
    <source>
        <dbReference type="Proteomes" id="UP000094389"/>
    </source>
</evidence>
<dbReference type="GO" id="GO:0030148">
    <property type="term" value="P:sphingolipid biosynthetic process"/>
    <property type="evidence" value="ECO:0007669"/>
    <property type="project" value="TreeGrafter"/>
</dbReference>
<evidence type="ECO:0000313" key="17">
    <source>
        <dbReference type="Proteomes" id="UP000038830"/>
    </source>
</evidence>
<keyword evidence="5 14" id="KW-0444">Lipid biosynthesis</keyword>
<dbReference type="InterPro" id="IPR007482">
    <property type="entry name" value="Tyr_Pase-like_PTPLA"/>
</dbReference>
<evidence type="ECO:0000256" key="9">
    <source>
        <dbReference type="ARBA" id="ARBA00023098"/>
    </source>
</evidence>
<evidence type="ECO:0000256" key="3">
    <source>
        <dbReference type="ARBA" id="ARBA00007811"/>
    </source>
</evidence>
<dbReference type="GO" id="GO:0030497">
    <property type="term" value="P:fatty acid elongation"/>
    <property type="evidence" value="ECO:0007669"/>
    <property type="project" value="TreeGrafter"/>
</dbReference>
<evidence type="ECO:0000313" key="15">
    <source>
        <dbReference type="EMBL" id="CEP22255.1"/>
    </source>
</evidence>
<keyword evidence="12 14" id="KW-0456">Lyase</keyword>
<feature type="transmembrane region" description="Helical" evidence="14">
    <location>
        <begin position="21"/>
        <end position="46"/>
    </location>
</feature>
<dbReference type="EMBL" id="CDQK01000003">
    <property type="protein sequence ID" value="CEP22255.1"/>
    <property type="molecule type" value="Genomic_DNA"/>
</dbReference>
<dbReference type="PANTHER" id="PTHR11035:SF3">
    <property type="entry name" value="VERY-LONG-CHAIN (3R)-3-HYDROXYACYL-COA DEHYDRATASE"/>
    <property type="match status" value="1"/>
</dbReference>
<evidence type="ECO:0000313" key="16">
    <source>
        <dbReference type="EMBL" id="ODV72718.1"/>
    </source>
</evidence>
<comment type="similarity">
    <text evidence="3 14">Belongs to the very long-chain fatty acids dehydratase HACD family.</text>
</comment>
<dbReference type="GO" id="GO:0005789">
    <property type="term" value="C:endoplasmic reticulum membrane"/>
    <property type="evidence" value="ECO:0007669"/>
    <property type="project" value="UniProtKB-SubCell"/>
</dbReference>
<keyword evidence="7 14" id="KW-0276">Fatty acid metabolism</keyword>
<evidence type="ECO:0000256" key="2">
    <source>
        <dbReference type="ARBA" id="ARBA00005194"/>
    </source>
</evidence>
<accession>A0A1E4RZP9</accession>
<dbReference type="OMA" id="WSYILWQ"/>
<sequence>MSSRTREGVPRHEDPDVKKQLFLYNNFSATLWVVVLGNTIFLSLLLGQPFLFEKSRNILVGIQTLALYEIYNSYVGNVRSPVMTTLMQVSSRLLIVWGIFVVLPNSPANVHWAYITLNVAWSITEIVRYFYYAQVLVSNGEAPYVLTWLRYNLFFVLYPLGVGSELTIIYKSLDEAASQVGAWYKYFLIICMLTYIPGFPVLFGHMLKQRKKVMKALNGDSKKQK</sequence>
<keyword evidence="18" id="KW-1185">Reference proteome</keyword>
<comment type="pathway">
    <text evidence="2 14">Lipid metabolism; fatty acid biosynthesis.</text>
</comment>
<dbReference type="EMBL" id="KV453933">
    <property type="protein sequence ID" value="ODV72718.1"/>
    <property type="molecule type" value="Genomic_DNA"/>
</dbReference>
<reference evidence="16 18" key="3">
    <citation type="journal article" date="2016" name="Proc. Natl. Acad. Sci. U.S.A.">
        <title>Comparative genomics of biotechnologically important yeasts.</title>
        <authorList>
            <person name="Riley R."/>
            <person name="Haridas S."/>
            <person name="Wolfe K.H."/>
            <person name="Lopes M.R."/>
            <person name="Hittinger C.T."/>
            <person name="Goeker M."/>
            <person name="Salamov A.A."/>
            <person name="Wisecaver J.H."/>
            <person name="Long T.M."/>
            <person name="Calvey C.H."/>
            <person name="Aerts A.L."/>
            <person name="Barry K.W."/>
            <person name="Choi C."/>
            <person name="Clum A."/>
            <person name="Coughlan A.Y."/>
            <person name="Deshpande S."/>
            <person name="Douglass A.P."/>
            <person name="Hanson S.J."/>
            <person name="Klenk H.-P."/>
            <person name="LaButti K.M."/>
            <person name="Lapidus A."/>
            <person name="Lindquist E.A."/>
            <person name="Lipzen A.M."/>
            <person name="Meier-Kolthoff J.P."/>
            <person name="Ohm R.A."/>
            <person name="Otillar R.P."/>
            <person name="Pangilinan J.L."/>
            <person name="Peng Y."/>
            <person name="Rokas A."/>
            <person name="Rosa C.A."/>
            <person name="Scheuner C."/>
            <person name="Sibirny A.A."/>
            <person name="Slot J.C."/>
            <person name="Stielow J.B."/>
            <person name="Sun H."/>
            <person name="Kurtzman C.P."/>
            <person name="Blackwell M."/>
            <person name="Grigoriev I.V."/>
            <person name="Jeffries T.W."/>
        </authorList>
    </citation>
    <scope>NUCLEOTIDE SEQUENCE [LARGE SCALE GENOMIC DNA]</scope>
    <source>
        <strain evidence="18">ATCC 18201 / CBS 1600 / BCRC 20928 / JCM 3617 / NBRC 0987 / NRRL Y-1542</strain>
        <strain evidence="16">NRRL Y-1542</strain>
    </source>
</reference>
<keyword evidence="14" id="KW-0256">Endoplasmic reticulum</keyword>
<feature type="transmembrane region" description="Helical" evidence="14">
    <location>
        <begin position="182"/>
        <end position="207"/>
    </location>
</feature>
<proteinExistence type="inferred from homology"/>
<organism evidence="15 17">
    <name type="scientific">Cyberlindnera jadinii (strain ATCC 18201 / CBS 1600 / BCRC 20928 / JCM 3617 / NBRC 0987 / NRRL Y-1542)</name>
    <name type="common">Torula yeast</name>
    <name type="synonym">Candida utilis</name>
    <dbReference type="NCBI Taxonomy" id="983966"/>
    <lineage>
        <taxon>Eukaryota</taxon>
        <taxon>Fungi</taxon>
        <taxon>Dikarya</taxon>
        <taxon>Ascomycota</taxon>
        <taxon>Saccharomycotina</taxon>
        <taxon>Saccharomycetes</taxon>
        <taxon>Phaffomycetales</taxon>
        <taxon>Phaffomycetaceae</taxon>
        <taxon>Cyberlindnera</taxon>
    </lineage>
</organism>
<keyword evidence="10 14" id="KW-0472">Membrane</keyword>
<dbReference type="PANTHER" id="PTHR11035">
    <property type="entry name" value="VERY-LONG-CHAIN (3R)-3-HYDROXYACYL-COA DEHYDRATASE"/>
    <property type="match status" value="1"/>
</dbReference>
<dbReference type="GO" id="GO:0102158">
    <property type="term" value="F:very-long-chain (3R)-3-hydroxyacyl-CoA dehydratase activity"/>
    <property type="evidence" value="ECO:0007669"/>
    <property type="project" value="UniProtKB-EC"/>
</dbReference>
<dbReference type="AlphaFoldDB" id="A0A0H5C2T0"/>
<feature type="transmembrane region" description="Helical" evidence="14">
    <location>
        <begin position="89"/>
        <end position="106"/>
    </location>
</feature>
<feature type="transmembrane region" description="Helical" evidence="14">
    <location>
        <begin position="112"/>
        <end position="131"/>
    </location>
</feature>
<reference evidence="17" key="2">
    <citation type="journal article" date="2015" name="J. Biotechnol.">
        <title>The structure of the Cyberlindnera jadinii genome and its relation to Candida utilis analyzed by the occurrence of single nucleotide polymorphisms.</title>
        <authorList>
            <person name="Rupp O."/>
            <person name="Brinkrolf K."/>
            <person name="Buerth C."/>
            <person name="Kunigo M."/>
            <person name="Schneider J."/>
            <person name="Jaenicke S."/>
            <person name="Goesmann A."/>
            <person name="Puehler A."/>
            <person name="Jaeger K.-E."/>
            <person name="Ernst J.F."/>
        </authorList>
    </citation>
    <scope>NUCLEOTIDE SEQUENCE [LARGE SCALE GENOMIC DNA]</scope>
    <source>
        <strain evidence="17">ATCC 18201 / CBS 1600 / BCRC 20928 / JCM 3617 / NBRC 0987 / NRRL Y-1542</strain>
    </source>
</reference>
<dbReference type="EC" id="4.2.1.134" evidence="4 14"/>
<evidence type="ECO:0000256" key="7">
    <source>
        <dbReference type="ARBA" id="ARBA00022832"/>
    </source>
</evidence>
<evidence type="ECO:0000256" key="4">
    <source>
        <dbReference type="ARBA" id="ARBA00013122"/>
    </source>
</evidence>
<evidence type="ECO:0000256" key="5">
    <source>
        <dbReference type="ARBA" id="ARBA00022516"/>
    </source>
</evidence>
<dbReference type="Proteomes" id="UP000038830">
    <property type="component" value="Unassembled WGS sequence"/>
</dbReference>